<evidence type="ECO:0000313" key="1">
    <source>
        <dbReference type="EMBL" id="GAE48272.1"/>
    </source>
</evidence>
<accession>W4RVV7</accession>
<dbReference type="RefSeq" id="WP_023626607.1">
    <property type="nucleotide sequence ID" value="NZ_BAUW01000149.1"/>
</dbReference>
<evidence type="ECO:0000313" key="2">
    <source>
        <dbReference type="Proteomes" id="UP000018949"/>
    </source>
</evidence>
<name>W4RVV7_9BACI</name>
<sequence length="915" mass="106501">MWQDKEFTKVLDIEAALALLDISFEDVQRQTEMPEEEFLPLYKCQGHPQVHLTLERLKKLVDNGYLHKKETKQSVLFSLNDAITLSLCFEVFNEQFILLSSVLKHIGYPKKVSLPNLQQNFIELQKEGIFTIYHIPLYKTDTLLLIKKELDQFKREHISVKEALDIYQVNRNYFTADSVIPVHRIVKTQEGMFVNKNLVEEEMYKRGRGDTYTRPEAMKVLDLSIDSFKQVVDEFELELLPNNVGFDKKAIDDLAAEQLRILNDIEENYYISAEVAELFGFSNRLTPSDFKRLGKTNIPAIARTNKGKYPFKNMAANAGLLFKDKVDAELKVRKLKNSILNTIYSTPNETFRNALEVGELYFSENAKETEKEWFTYIKRKFSKSNQSPAKMQATLVKTVNTTELLIQLTTDKELMSLSENEINLSIFNEFHTKGVKQTIYSFLLDLNREQRKKKASPYWNQRRLINPYKEKVEHKEKTIYSVDEYLDLIEYANRIDTHIKKSIEDISRMDQTSRYASTWLYVLIHLTNGWRHYDVATVPRINLQQTTLNGKDVNWLLTNKLTDSDIDIILSQMQAKVLVHSKTGKRRYFFYSQELREAFAYAFAVCELRCQESTPMSDSLIDFTGRGKVLTPSSHKVFFNGMEDFQFGSLKMNRTVISYIYSIVKKKTNRNPLEFTKILRSHSDAEITSIYTDIPQEHIDLITSQLFNLGLFGYAYTLLANLLDTNLSATQNKEATREKALEIKSTFDDILQIEMFTKYLTNLEAKNFERQALKDYLSSLPQEELENTYHTLQLGLQPSNEEGKSCIFAQCVFNNERSCGKCEYSIHHIVSLSVLGNRFKEKVYDFTERFEKAKTDGERTFLVNTFYGDIQLIKSAVETFGDDVVNQFIIDTNLDDLRSRVRRIDSKREYFTLKG</sequence>
<dbReference type="AlphaFoldDB" id="W4RVV7"/>
<gene>
    <name evidence="1" type="ORF">JCM21738_5361</name>
</gene>
<dbReference type="Proteomes" id="UP000018949">
    <property type="component" value="Unassembled WGS sequence"/>
</dbReference>
<reference evidence="1 2" key="1">
    <citation type="submission" date="2013-12" db="EMBL/GenBank/DDBJ databases">
        <title>NBRP : Genome information of microbial organism related human and environment.</title>
        <authorList>
            <person name="Hattori M."/>
            <person name="Oshima K."/>
            <person name="Inaba H."/>
            <person name="Suda W."/>
            <person name="Sakamoto M."/>
            <person name="Iino T."/>
            <person name="Kitahara M."/>
            <person name="Oshida Y."/>
            <person name="Iida T."/>
            <person name="Kudo T."/>
            <person name="Itoh T."/>
            <person name="Ahmed I."/>
            <person name="Ohkuma M."/>
        </authorList>
    </citation>
    <scope>NUCLEOTIDE SEQUENCE [LARGE SCALE GENOMIC DNA]</scope>
    <source>
        <strain evidence="1 2">JCM 21738</strain>
    </source>
</reference>
<dbReference type="EMBL" id="BAUW01000149">
    <property type="protein sequence ID" value="GAE48272.1"/>
    <property type="molecule type" value="Genomic_DNA"/>
</dbReference>
<keyword evidence="2" id="KW-1185">Reference proteome</keyword>
<proteinExistence type="predicted"/>
<comment type="caution">
    <text evidence="1">The sequence shown here is derived from an EMBL/GenBank/DDBJ whole genome shotgun (WGS) entry which is preliminary data.</text>
</comment>
<organism evidence="1 2">
    <name type="scientific">Mesobacillus boroniphilus JCM 21738</name>
    <dbReference type="NCBI Taxonomy" id="1294265"/>
    <lineage>
        <taxon>Bacteria</taxon>
        <taxon>Bacillati</taxon>
        <taxon>Bacillota</taxon>
        <taxon>Bacilli</taxon>
        <taxon>Bacillales</taxon>
        <taxon>Bacillaceae</taxon>
        <taxon>Mesobacillus</taxon>
    </lineage>
</organism>
<dbReference type="eggNOG" id="ENOG5032GQA">
    <property type="taxonomic scope" value="Bacteria"/>
</dbReference>
<protein>
    <submittedName>
        <fullName evidence="1">Uncharacterized protein</fullName>
    </submittedName>
</protein>